<evidence type="ECO:0000313" key="5">
    <source>
        <dbReference type="Proteomes" id="UP000682811"/>
    </source>
</evidence>
<feature type="region of interest" description="Disordered" evidence="1">
    <location>
        <begin position="1"/>
        <end position="23"/>
    </location>
</feature>
<feature type="transmembrane region" description="Helical" evidence="2">
    <location>
        <begin position="37"/>
        <end position="57"/>
    </location>
</feature>
<accession>A0A920CPN1</accession>
<evidence type="ECO:0000256" key="2">
    <source>
        <dbReference type="SAM" id="Phobius"/>
    </source>
</evidence>
<dbReference type="CDD" id="cd12797">
    <property type="entry name" value="M23_peptidase"/>
    <property type="match status" value="1"/>
</dbReference>
<evidence type="ECO:0000259" key="3">
    <source>
        <dbReference type="Pfam" id="PF01551"/>
    </source>
</evidence>
<evidence type="ECO:0000256" key="1">
    <source>
        <dbReference type="SAM" id="MobiDB-lite"/>
    </source>
</evidence>
<organism evidence="4 5">
    <name type="scientific">Paenibacillus azoreducens</name>
    <dbReference type="NCBI Taxonomy" id="116718"/>
    <lineage>
        <taxon>Bacteria</taxon>
        <taxon>Bacillati</taxon>
        <taxon>Bacillota</taxon>
        <taxon>Bacilli</taxon>
        <taxon>Bacillales</taxon>
        <taxon>Paenibacillaceae</taxon>
        <taxon>Paenibacillus</taxon>
    </lineage>
</organism>
<gene>
    <name evidence="4" type="primary">spoIIQ</name>
    <name evidence="4" type="ORF">J34TS1_36310</name>
</gene>
<dbReference type="InterPro" id="IPR016047">
    <property type="entry name" value="M23ase_b-sheet_dom"/>
</dbReference>
<dbReference type="PANTHER" id="PTHR21666">
    <property type="entry name" value="PEPTIDASE-RELATED"/>
    <property type="match status" value="1"/>
</dbReference>
<comment type="caution">
    <text evidence="4">The sequence shown here is derived from an EMBL/GenBank/DDBJ whole genome shotgun (WGS) entry which is preliminary data.</text>
</comment>
<dbReference type="InterPro" id="IPR050570">
    <property type="entry name" value="Cell_wall_metabolism_enzyme"/>
</dbReference>
<dbReference type="AlphaFoldDB" id="A0A920CPN1"/>
<keyword evidence="5" id="KW-1185">Reference proteome</keyword>
<dbReference type="PANTHER" id="PTHR21666:SF291">
    <property type="entry name" value="STAGE II SPORULATION PROTEIN Q"/>
    <property type="match status" value="1"/>
</dbReference>
<dbReference type="Pfam" id="PF01551">
    <property type="entry name" value="Peptidase_M23"/>
    <property type="match status" value="1"/>
</dbReference>
<sequence length="249" mass="27392">MNEQNKSNQNHGETPKKSQGELVSQPSAWKKLLSKRWVYPAAYVAAAAIILTLVWVYQDVSQKRLAHDPTKVTETASVPATGKIDKETAKEPKAQEVTATVKDMAWPVADAKEVKVVKPFFDENESAENQQAAMVQYNDTFSPNVGVDLGREDDKAFDVKAALSGKVSRVELNPPLTGTVIEITHDNNVKTVYQSLSDAKVKEGDTVKQGDTIGTAGRNEIEKDLGNHLHFEVIEKGTQVNPEKLLPKK</sequence>
<dbReference type="Gene3D" id="2.70.70.10">
    <property type="entry name" value="Glucose Permease (Domain IIA)"/>
    <property type="match status" value="1"/>
</dbReference>
<dbReference type="EMBL" id="BORT01000017">
    <property type="protein sequence ID" value="GIO48866.1"/>
    <property type="molecule type" value="Genomic_DNA"/>
</dbReference>
<protein>
    <submittedName>
        <fullName evidence="4">Stage II sporulation protein Q</fullName>
    </submittedName>
</protein>
<dbReference type="GO" id="GO:0004222">
    <property type="term" value="F:metalloendopeptidase activity"/>
    <property type="evidence" value="ECO:0007669"/>
    <property type="project" value="TreeGrafter"/>
</dbReference>
<dbReference type="RefSeq" id="WP_194234028.1">
    <property type="nucleotide sequence ID" value="NZ_AP025343.1"/>
</dbReference>
<keyword evidence="2" id="KW-0812">Transmembrane</keyword>
<feature type="compositionally biased region" description="Polar residues" evidence="1">
    <location>
        <begin position="1"/>
        <end position="12"/>
    </location>
</feature>
<keyword evidence="2" id="KW-0472">Membrane</keyword>
<name>A0A920CPN1_9BACL</name>
<keyword evidence="2" id="KW-1133">Transmembrane helix</keyword>
<proteinExistence type="predicted"/>
<dbReference type="SUPFAM" id="SSF51261">
    <property type="entry name" value="Duplicated hybrid motif"/>
    <property type="match status" value="1"/>
</dbReference>
<dbReference type="Proteomes" id="UP000682811">
    <property type="component" value="Unassembled WGS sequence"/>
</dbReference>
<evidence type="ECO:0000313" key="4">
    <source>
        <dbReference type="EMBL" id="GIO48866.1"/>
    </source>
</evidence>
<dbReference type="InterPro" id="IPR011055">
    <property type="entry name" value="Dup_hybrid_motif"/>
</dbReference>
<reference evidence="4 5" key="1">
    <citation type="submission" date="2021-03" db="EMBL/GenBank/DDBJ databases">
        <title>Antimicrobial resistance genes in bacteria isolated from Japanese honey, and their potential for conferring macrolide and lincosamide resistance in the American foulbrood pathogen Paenibacillus larvae.</title>
        <authorList>
            <person name="Okamoto M."/>
            <person name="Kumagai M."/>
            <person name="Kanamori H."/>
            <person name="Takamatsu D."/>
        </authorList>
    </citation>
    <scope>NUCLEOTIDE SEQUENCE [LARGE SCALE GENOMIC DNA]</scope>
    <source>
        <strain evidence="4 5">J34TS1</strain>
    </source>
</reference>
<feature type="domain" description="M23ase beta-sheet core" evidence="3">
    <location>
        <begin position="144"/>
        <end position="242"/>
    </location>
</feature>